<name>A0A317PYP5_9ENTR</name>
<comment type="caution">
    <text evidence="2">The sequence shown here is derived from an EMBL/GenBank/DDBJ whole genome shotgun (WGS) entry which is preliminary data.</text>
</comment>
<evidence type="ECO:0000313" key="2">
    <source>
        <dbReference type="EMBL" id="PWW07810.1"/>
    </source>
</evidence>
<sequence>MRTSFWALLILQLLAGKLCYAESDKTPQSSDTSFFPVWGEEATARGYELPEPVGINVSHMNIRQNVDVDSITFSGLSLGSHPIPVDMFAIDVGNTREHSTTDNIRLDLWVFPFLNVYGLLGNTQGASISTVSVDANPANFSGIDHLIAQSVHRMHQSGELQNIDFKLKFKGMTWGGGVTLAGGYNDWFALVDTNYTRTDFDILDGKISALTVSPRVGYRFHFTGIAGPSHLSLWVGSMYQDVQQEFKGSLADLSMPVVLVPLINSVNQNGQGRFAVNQHLTSPWNLLVGMQYEITQNFNILAEVGFDERNSFFIAGEYRF</sequence>
<reference evidence="2 3" key="1">
    <citation type="submission" date="2018-05" db="EMBL/GenBank/DDBJ databases">
        <title>Genomic Encyclopedia of Type Strains, Phase IV (KMG-IV): sequencing the most valuable type-strain genomes for metagenomic binning, comparative biology and taxonomic classification.</title>
        <authorList>
            <person name="Goeker M."/>
        </authorList>
    </citation>
    <scope>NUCLEOTIDE SEQUENCE [LARGE SCALE GENOMIC DNA]</scope>
    <source>
        <strain evidence="2 3">DSM 19579</strain>
    </source>
</reference>
<protein>
    <recommendedName>
        <fullName evidence="4">Outer membrane beta-barrel porin/alpha-amylase</fullName>
    </recommendedName>
</protein>
<dbReference type="EMBL" id="QGTS01000008">
    <property type="protein sequence ID" value="PWW07810.1"/>
    <property type="molecule type" value="Genomic_DNA"/>
</dbReference>
<evidence type="ECO:0000256" key="1">
    <source>
        <dbReference type="SAM" id="SignalP"/>
    </source>
</evidence>
<keyword evidence="1" id="KW-0732">Signal</keyword>
<gene>
    <name evidence="2" type="ORF">DES37_108238</name>
</gene>
<accession>A0A317PYP5</accession>
<feature type="signal peptide" evidence="1">
    <location>
        <begin position="1"/>
        <end position="21"/>
    </location>
</feature>
<dbReference type="Proteomes" id="UP000246744">
    <property type="component" value="Unassembled WGS sequence"/>
</dbReference>
<dbReference type="RefSeq" id="WP_245930089.1">
    <property type="nucleotide sequence ID" value="NZ_QGTS01000008.1"/>
</dbReference>
<proteinExistence type="predicted"/>
<evidence type="ECO:0008006" key="4">
    <source>
        <dbReference type="Google" id="ProtNLM"/>
    </source>
</evidence>
<feature type="chain" id="PRO_5016271739" description="Outer membrane beta-barrel porin/alpha-amylase" evidence="1">
    <location>
        <begin position="22"/>
        <end position="320"/>
    </location>
</feature>
<organism evidence="2 3">
    <name type="scientific">Mangrovibacter plantisponsor</name>
    <dbReference type="NCBI Taxonomy" id="451513"/>
    <lineage>
        <taxon>Bacteria</taxon>
        <taxon>Pseudomonadati</taxon>
        <taxon>Pseudomonadota</taxon>
        <taxon>Gammaproteobacteria</taxon>
        <taxon>Enterobacterales</taxon>
        <taxon>Enterobacteriaceae</taxon>
        <taxon>Mangrovibacter</taxon>
    </lineage>
</organism>
<dbReference type="AlphaFoldDB" id="A0A317PYP5"/>
<keyword evidence="3" id="KW-1185">Reference proteome</keyword>
<evidence type="ECO:0000313" key="3">
    <source>
        <dbReference type="Proteomes" id="UP000246744"/>
    </source>
</evidence>